<name>A0A4V1RU74_9HYPH</name>
<sequence>MIACFETAMVEDRLTLPYAKQGLFGVVYENARVLAEGLEADGRIMQMRGLQGWIARLHNILSTT</sequence>
<organism evidence="1 2">
    <name type="scientific">Lichenibacterium minor</name>
    <dbReference type="NCBI Taxonomy" id="2316528"/>
    <lineage>
        <taxon>Bacteria</taxon>
        <taxon>Pseudomonadati</taxon>
        <taxon>Pseudomonadota</taxon>
        <taxon>Alphaproteobacteria</taxon>
        <taxon>Hyphomicrobiales</taxon>
        <taxon>Lichenihabitantaceae</taxon>
        <taxon>Lichenibacterium</taxon>
    </lineage>
</organism>
<proteinExistence type="predicted"/>
<dbReference type="OrthoDB" id="9812272at2"/>
<dbReference type="RefSeq" id="WP_129228665.1">
    <property type="nucleotide sequence ID" value="NZ_QYBB01000030.1"/>
</dbReference>
<dbReference type="Proteomes" id="UP000290759">
    <property type="component" value="Unassembled WGS sequence"/>
</dbReference>
<dbReference type="AlphaFoldDB" id="A0A4V1RU74"/>
<gene>
    <name evidence="1" type="ORF">D3273_20015</name>
</gene>
<evidence type="ECO:0000313" key="1">
    <source>
        <dbReference type="EMBL" id="RYC30164.1"/>
    </source>
</evidence>
<dbReference type="EMBL" id="QYBB01000030">
    <property type="protein sequence ID" value="RYC30164.1"/>
    <property type="molecule type" value="Genomic_DNA"/>
</dbReference>
<keyword evidence="2" id="KW-1185">Reference proteome</keyword>
<comment type="caution">
    <text evidence="1">The sequence shown here is derived from an EMBL/GenBank/DDBJ whole genome shotgun (WGS) entry which is preliminary data.</text>
</comment>
<accession>A0A4V1RU74</accession>
<protein>
    <submittedName>
        <fullName evidence="1">Uncharacterized protein</fullName>
    </submittedName>
</protein>
<reference evidence="1 2" key="2">
    <citation type="submission" date="2019-02" db="EMBL/GenBank/DDBJ databases">
        <title>'Lichenibacterium ramalinii' gen. nov. sp. nov., 'Lichenibacterium minor' gen. nov. sp. nov.</title>
        <authorList>
            <person name="Pankratov T."/>
        </authorList>
    </citation>
    <scope>NUCLEOTIDE SEQUENCE [LARGE SCALE GENOMIC DNA]</scope>
    <source>
        <strain evidence="1 2">RmlP026</strain>
    </source>
</reference>
<reference evidence="1 2" key="1">
    <citation type="submission" date="2018-12" db="EMBL/GenBank/DDBJ databases">
        <authorList>
            <person name="Grouzdev D.S."/>
            <person name="Krutkina M.S."/>
        </authorList>
    </citation>
    <scope>NUCLEOTIDE SEQUENCE [LARGE SCALE GENOMIC DNA]</scope>
    <source>
        <strain evidence="1 2">RmlP026</strain>
    </source>
</reference>
<evidence type="ECO:0000313" key="2">
    <source>
        <dbReference type="Proteomes" id="UP000290759"/>
    </source>
</evidence>